<dbReference type="GO" id="GO:0005634">
    <property type="term" value="C:nucleus"/>
    <property type="evidence" value="ECO:0007669"/>
    <property type="project" value="UniProtKB-SubCell"/>
</dbReference>
<feature type="transmembrane region" description="Helical" evidence="7">
    <location>
        <begin position="723"/>
        <end position="745"/>
    </location>
</feature>
<feature type="compositionally biased region" description="Low complexity" evidence="6">
    <location>
        <begin position="30"/>
        <end position="58"/>
    </location>
</feature>
<dbReference type="GO" id="GO:0030518">
    <property type="term" value="P:nuclear receptor-mediated steroid hormone signaling pathway"/>
    <property type="evidence" value="ECO:0007669"/>
    <property type="project" value="UniProtKB-ARBA"/>
</dbReference>
<keyword evidence="7" id="KW-0472">Membrane</keyword>
<dbReference type="GO" id="GO:0042752">
    <property type="term" value="P:regulation of circadian rhythm"/>
    <property type="evidence" value="ECO:0007669"/>
    <property type="project" value="UniProtKB-ARBA"/>
</dbReference>
<dbReference type="PANTHER" id="PTHR45700:SF8">
    <property type="entry name" value="HECT-TYPE E3 UBIQUITIN TRANSFERASE"/>
    <property type="match status" value="1"/>
</dbReference>
<keyword evidence="10" id="KW-0436">Ligase</keyword>
<keyword evidence="7" id="KW-0812">Transmembrane</keyword>
<dbReference type="GO" id="GO:0080090">
    <property type="term" value="P:regulation of primary metabolic process"/>
    <property type="evidence" value="ECO:0007669"/>
    <property type="project" value="UniProtKB-ARBA"/>
</dbReference>
<gene>
    <name evidence="10" type="primary">LOC105229459</name>
</gene>
<dbReference type="GO" id="GO:0048513">
    <property type="term" value="P:animal organ development"/>
    <property type="evidence" value="ECO:0007669"/>
    <property type="project" value="UniProtKB-ARBA"/>
</dbReference>
<dbReference type="OrthoDB" id="5981550at2759"/>
<evidence type="ECO:0000256" key="3">
    <source>
        <dbReference type="ARBA" id="ARBA00022679"/>
    </source>
</evidence>
<dbReference type="GO" id="GO:0000209">
    <property type="term" value="P:protein polyubiquitination"/>
    <property type="evidence" value="ECO:0007669"/>
    <property type="project" value="InterPro"/>
</dbReference>
<dbReference type="Pfam" id="PF16558">
    <property type="entry name" value="AZUL"/>
    <property type="match status" value="1"/>
</dbReference>
<evidence type="ECO:0000256" key="1">
    <source>
        <dbReference type="ARBA" id="ARBA00000885"/>
    </source>
</evidence>
<dbReference type="FunCoup" id="A0A6I9VC67">
    <property type="interactions" value="2169"/>
</dbReference>
<feature type="transmembrane region" description="Helical" evidence="7">
    <location>
        <begin position="867"/>
        <end position="888"/>
    </location>
</feature>
<evidence type="ECO:0000259" key="8">
    <source>
        <dbReference type="PROSITE" id="PS50237"/>
    </source>
</evidence>
<dbReference type="GO" id="GO:0000502">
    <property type="term" value="C:proteasome complex"/>
    <property type="evidence" value="ECO:0007669"/>
    <property type="project" value="UniProtKB-KW"/>
</dbReference>
<comment type="catalytic activity">
    <reaction evidence="1">
        <text>S-ubiquitinyl-[E2 ubiquitin-conjugating enzyme]-L-cysteine + [acceptor protein]-L-lysine = [E2 ubiquitin-conjugating enzyme]-L-cysteine + N(6)-ubiquitinyl-[acceptor protein]-L-lysine.</text>
        <dbReference type="EC" id="2.3.2.26"/>
    </reaction>
</comment>
<dbReference type="SMART" id="SM00119">
    <property type="entry name" value="HECTc"/>
    <property type="match status" value="1"/>
</dbReference>
<feature type="compositionally biased region" description="Polar residues" evidence="6">
    <location>
        <begin position="189"/>
        <end position="210"/>
    </location>
</feature>
<dbReference type="GO" id="GO:0061630">
    <property type="term" value="F:ubiquitin protein ligase activity"/>
    <property type="evidence" value="ECO:0007669"/>
    <property type="project" value="UniProtKB-EC"/>
</dbReference>
<dbReference type="InterPro" id="IPR032353">
    <property type="entry name" value="AZUL"/>
</dbReference>
<dbReference type="GO" id="GO:0010604">
    <property type="term" value="P:positive regulation of macromolecule metabolic process"/>
    <property type="evidence" value="ECO:0007669"/>
    <property type="project" value="UniProtKB-ARBA"/>
</dbReference>
<evidence type="ECO:0000313" key="10">
    <source>
        <dbReference type="RefSeq" id="XP_011208067.2"/>
    </source>
</evidence>
<dbReference type="GO" id="GO:0006511">
    <property type="term" value="P:ubiquitin-dependent protein catabolic process"/>
    <property type="evidence" value="ECO:0007669"/>
    <property type="project" value="UniProtKB-ARBA"/>
</dbReference>
<dbReference type="Pfam" id="PF00632">
    <property type="entry name" value="HECT"/>
    <property type="match status" value="1"/>
</dbReference>
<feature type="compositionally biased region" description="Polar residues" evidence="6">
    <location>
        <begin position="225"/>
        <end position="240"/>
    </location>
</feature>
<feature type="region of interest" description="Disordered" evidence="6">
    <location>
        <begin position="123"/>
        <end position="240"/>
    </location>
</feature>
<dbReference type="GO" id="GO:0008270">
    <property type="term" value="F:zinc ion binding"/>
    <property type="evidence" value="ECO:0007669"/>
    <property type="project" value="UniProtKB-KW"/>
</dbReference>
<dbReference type="PROSITE" id="PS50237">
    <property type="entry name" value="HECT"/>
    <property type="match status" value="1"/>
</dbReference>
<evidence type="ECO:0000256" key="4">
    <source>
        <dbReference type="ARBA" id="ARBA00022786"/>
    </source>
</evidence>
<evidence type="ECO:0000313" key="9">
    <source>
        <dbReference type="Proteomes" id="UP001652620"/>
    </source>
</evidence>
<dbReference type="EC" id="2.3.2.26" evidence="2"/>
<dbReference type="Gene3D" id="6.10.130.10">
    <property type="entry name" value="Ubiquitin-protein ligase E3A, N-terminal zinc-binding domain (AZUL)"/>
    <property type="match status" value="1"/>
</dbReference>
<dbReference type="Gene3D" id="3.90.1750.10">
    <property type="entry name" value="Hect, E3 ligase catalytic domains"/>
    <property type="match status" value="1"/>
</dbReference>
<dbReference type="CDD" id="cd00078">
    <property type="entry name" value="HECTc"/>
    <property type="match status" value="1"/>
</dbReference>
<dbReference type="Proteomes" id="UP001652620">
    <property type="component" value="Chromosome 5"/>
</dbReference>
<name>A0A6I9VC67_BACDO</name>
<feature type="compositionally biased region" description="Low complexity" evidence="6">
    <location>
        <begin position="135"/>
        <end position="150"/>
    </location>
</feature>
<dbReference type="KEGG" id="bdr:105229459"/>
<accession>A0A6I9VC67</accession>
<protein>
    <recommendedName>
        <fullName evidence="2">HECT-type E3 ubiquitin transferase</fullName>
        <ecNumber evidence="2">2.3.2.26</ecNumber>
    </recommendedName>
</protein>
<dbReference type="InterPro" id="IPR042556">
    <property type="entry name" value="AZUL_sf"/>
</dbReference>
<keyword evidence="9" id="KW-1185">Reference proteome</keyword>
<dbReference type="Gene3D" id="3.30.2160.10">
    <property type="entry name" value="Hect, E3 ligase catalytic domain"/>
    <property type="match status" value="1"/>
</dbReference>
<evidence type="ECO:0000256" key="2">
    <source>
        <dbReference type="ARBA" id="ARBA00012485"/>
    </source>
</evidence>
<dbReference type="RefSeq" id="XP_011208067.2">
    <property type="nucleotide sequence ID" value="XM_011209765.4"/>
</dbReference>
<keyword evidence="3" id="KW-0808">Transferase</keyword>
<organism evidence="9 10">
    <name type="scientific">Bactrocera dorsalis</name>
    <name type="common">Oriental fruit fly</name>
    <name type="synonym">Dacus dorsalis</name>
    <dbReference type="NCBI Taxonomy" id="27457"/>
    <lineage>
        <taxon>Eukaryota</taxon>
        <taxon>Metazoa</taxon>
        <taxon>Ecdysozoa</taxon>
        <taxon>Arthropoda</taxon>
        <taxon>Hexapoda</taxon>
        <taxon>Insecta</taxon>
        <taxon>Pterygota</taxon>
        <taxon>Neoptera</taxon>
        <taxon>Endopterygota</taxon>
        <taxon>Diptera</taxon>
        <taxon>Brachycera</taxon>
        <taxon>Muscomorpha</taxon>
        <taxon>Tephritoidea</taxon>
        <taxon>Tephritidae</taxon>
        <taxon>Bactrocera</taxon>
        <taxon>Bactrocera</taxon>
    </lineage>
</organism>
<feature type="compositionally biased region" description="Polar residues" evidence="6">
    <location>
        <begin position="151"/>
        <end position="161"/>
    </location>
</feature>
<dbReference type="SUPFAM" id="SSF56204">
    <property type="entry name" value="Hect, E3 ligase catalytic domain"/>
    <property type="match status" value="1"/>
</dbReference>
<feature type="compositionally biased region" description="Low complexity" evidence="6">
    <location>
        <begin position="162"/>
        <end position="188"/>
    </location>
</feature>
<dbReference type="PANTHER" id="PTHR45700">
    <property type="entry name" value="UBIQUITIN-PROTEIN LIGASE E3C"/>
    <property type="match status" value="1"/>
</dbReference>
<feature type="domain" description="HECT" evidence="8">
    <location>
        <begin position="802"/>
        <end position="1131"/>
    </location>
</feature>
<feature type="compositionally biased region" description="Polar residues" evidence="6">
    <location>
        <begin position="404"/>
        <end position="421"/>
    </location>
</feature>
<sequence>MNAEKEKQQAIGDDTSSIHEDSPTASHIVSNSSTSNNQQEHEQQQPQQTTHHTRTTNPDMKRSAVKELIERYFYQLQRGCGNPKCSNQNCASSGQVAPMNPNEIAARAIQLFSQDAKLCDFYSQPPKVPRTQNDSPSSSHSASSAATTPSIQDSEMLSPNDSSTSSTSSTTSTSSSSGNSTITSGSASVRSHTSQQSNISNIAGASLNSTGGDGGGGDADVAGASTSAPALTSQSCGNSNRIIENNTTAADTEMCQLEILCNAAEAAEMAIDYNDILKTQTLNTSTEGEMDVSAPAGRTISGPPTPTFAPVPYLNEALIDELLDEGKKFNTFDRLLHAINEVYPHIDRLSKSFRRPALCVLPTQLTSSATATKLQELLGKSPTDLKKEDLRTLEGETDKDEDSTCISAEENATNSEQQVPQVSIDCDDVPMEEDVASDGFSSSTAAATNAVGDNETGIQSNSNETLVDLESLRRVKKKLFALNNTSIGEALNSNIILLAESIRYGRETDWEKVLHCLVICFDMATNTSNSFADLEYLERSLPKLCHATRILPVAAQARLGRIWAAHCKDQMQSLVQCCQQLITLQVILDEDTVQENTDVIAVTRVLKIAFYANILAGELDTSSINAHSQAASAADADTSSNADTNNDDDDIFFYTQVPKPHYPKFAEDELEKELGISSMDCRVPLVPFEEFYNEPLSDAIQMDRDYLSYRNMILSLNPSGDDLHFSFMLYSFILTPATKVIALYYDSRIRMYSERNSSLYSLLNSFSDGNEVGARPDLKLKVRRDNIIDDALIGLELVAMSNPKDLKKQLVVEFVGEQGIDEGGVSKEFFQLIVEEIFNPDYGMFVHQEDTNTVWFNSAPFENEAQFTLIGIILGLAIYNNIILAVNFPMVVYRKLMGGVGTFYDLKYWNPTLYRSLKSLLDYQEADMEEVFMQTFKISYNDVFGEVVEHELKPGGGDIVVGQQNKQEFVDMYSDYLLNKSIERQFRAFKKGFEMVTDESPLKLLFRPEEIELLVCGSRKFDFVELEKSTEYEGGYTKDSQVIKDFWSVVHSMPEESKRKLLEFTTGSDRVPVGGLSRLKLLITRHGPDSDRLPTSHTCFNVLLLPEYSNREKLEERLLKAINYSKGFGML</sequence>
<dbReference type="GO" id="GO:0048731">
    <property type="term" value="P:system development"/>
    <property type="evidence" value="ECO:0007669"/>
    <property type="project" value="UniProtKB-ARBA"/>
</dbReference>
<dbReference type="AlphaFoldDB" id="A0A6I9VC67"/>
<evidence type="ECO:0000256" key="6">
    <source>
        <dbReference type="SAM" id="MobiDB-lite"/>
    </source>
</evidence>
<feature type="region of interest" description="Disordered" evidence="6">
    <location>
        <begin position="1"/>
        <end position="59"/>
    </location>
</feature>
<dbReference type="GeneID" id="105229459"/>
<dbReference type="InterPro" id="IPR044611">
    <property type="entry name" value="E3A/B/C-like"/>
</dbReference>
<keyword evidence="7" id="KW-1133">Transmembrane helix</keyword>
<dbReference type="GO" id="GO:0048511">
    <property type="term" value="P:rhythmic process"/>
    <property type="evidence" value="ECO:0007669"/>
    <property type="project" value="UniProtKB-KW"/>
</dbReference>
<dbReference type="GO" id="GO:0016874">
    <property type="term" value="F:ligase activity"/>
    <property type="evidence" value="ECO:0007669"/>
    <property type="project" value="UniProtKB-KW"/>
</dbReference>
<proteinExistence type="predicted"/>
<keyword evidence="4 5" id="KW-0833">Ubl conjugation pathway</keyword>
<dbReference type="InterPro" id="IPR000569">
    <property type="entry name" value="HECT_dom"/>
</dbReference>
<feature type="region of interest" description="Disordered" evidence="6">
    <location>
        <begin position="287"/>
        <end position="307"/>
    </location>
</feature>
<dbReference type="GO" id="GO:0005737">
    <property type="term" value="C:cytoplasm"/>
    <property type="evidence" value="ECO:0007669"/>
    <property type="project" value="UniProtKB-SubCell"/>
</dbReference>
<dbReference type="GO" id="GO:0009966">
    <property type="term" value="P:regulation of signal transduction"/>
    <property type="evidence" value="ECO:0007669"/>
    <property type="project" value="UniProtKB-ARBA"/>
</dbReference>
<feature type="region of interest" description="Disordered" evidence="6">
    <location>
        <begin position="392"/>
        <end position="421"/>
    </location>
</feature>
<reference evidence="10" key="1">
    <citation type="submission" date="2025-08" db="UniProtKB">
        <authorList>
            <consortium name="RefSeq"/>
        </authorList>
    </citation>
    <scope>IDENTIFICATION</scope>
    <source>
        <tissue evidence="10">Adult</tissue>
    </source>
</reference>
<dbReference type="InterPro" id="IPR035983">
    <property type="entry name" value="Hect_E3_ubiquitin_ligase"/>
</dbReference>
<dbReference type="Gene3D" id="3.30.2410.10">
    <property type="entry name" value="Hect, E3 ligase catalytic domain"/>
    <property type="match status" value="1"/>
</dbReference>
<dbReference type="InParanoid" id="A0A6I9VC67"/>
<evidence type="ECO:0000256" key="5">
    <source>
        <dbReference type="PROSITE-ProRule" id="PRU00104"/>
    </source>
</evidence>
<feature type="active site" description="Glycyl thioester intermediate" evidence="5">
    <location>
        <position position="1099"/>
    </location>
</feature>
<evidence type="ECO:0000256" key="7">
    <source>
        <dbReference type="SAM" id="Phobius"/>
    </source>
</evidence>